<dbReference type="EMBL" id="CP034563">
    <property type="protein sequence ID" value="AZQ65238.1"/>
    <property type="molecule type" value="Genomic_DNA"/>
</dbReference>
<dbReference type="PANTHER" id="PTHR38567">
    <property type="entry name" value="DUF4291 DOMAIN-CONTAINING PROTEIN"/>
    <property type="match status" value="1"/>
</dbReference>
<dbReference type="Proteomes" id="UP000267268">
    <property type="component" value="Chromosome 2"/>
</dbReference>
<sequence length="183" mass="21502">MNNKEIRGIFDKETITVYQAYSPEIAIPAVKNQKFVPPFKMERMTWIKPSFLWMMYRCGWAQKKGQEHVLAIKIKREGWEWALKNACLSHYDTSIHKSHEAWKESVQNSPVRIQWDPERDINLKKLEYRAIQVGLSGEAVSLYVNEWMTEISDITDYCKAIHQLILNGKMEEAIESLPHEGIY</sequence>
<dbReference type="KEGG" id="fll:EI427_23760"/>
<gene>
    <name evidence="1" type="ORF">EI427_23760</name>
    <name evidence="2" type="ORF">EI427_23785</name>
</gene>
<evidence type="ECO:0000313" key="3">
    <source>
        <dbReference type="Proteomes" id="UP000267268"/>
    </source>
</evidence>
<reference evidence="2 3" key="1">
    <citation type="submission" date="2018-12" db="EMBL/GenBank/DDBJ databases">
        <title>Flammeovirga pectinis sp. nov., isolated from the gut of the Korean scallop, Patinopecten yessoensis.</title>
        <authorList>
            <person name="Bae J.-W."/>
            <person name="Jeong Y.-S."/>
            <person name="Kang W."/>
        </authorList>
    </citation>
    <scope>NUCLEOTIDE SEQUENCE [LARGE SCALE GENOMIC DNA]</scope>
    <source>
        <strain evidence="2 3">L12M1</strain>
    </source>
</reference>
<dbReference type="Pfam" id="PF14124">
    <property type="entry name" value="DUF4291"/>
    <property type="match status" value="1"/>
</dbReference>
<dbReference type="KEGG" id="fll:EI427_23785"/>
<accession>A0A3S9PAM4</accession>
<name>A0A3S9PAM4_9BACT</name>
<dbReference type="PANTHER" id="PTHR38567:SF1">
    <property type="entry name" value="DUF4291 DOMAIN-CONTAINING PROTEIN"/>
    <property type="match status" value="1"/>
</dbReference>
<evidence type="ECO:0000313" key="1">
    <source>
        <dbReference type="EMBL" id="AZQ65233.1"/>
    </source>
</evidence>
<keyword evidence="3" id="KW-1185">Reference proteome</keyword>
<organism evidence="2 3">
    <name type="scientific">Flammeovirga pectinis</name>
    <dbReference type="NCBI Taxonomy" id="2494373"/>
    <lineage>
        <taxon>Bacteria</taxon>
        <taxon>Pseudomonadati</taxon>
        <taxon>Bacteroidota</taxon>
        <taxon>Cytophagia</taxon>
        <taxon>Cytophagales</taxon>
        <taxon>Flammeovirgaceae</taxon>
        <taxon>Flammeovirga</taxon>
    </lineage>
</organism>
<evidence type="ECO:0000313" key="2">
    <source>
        <dbReference type="EMBL" id="AZQ65238.1"/>
    </source>
</evidence>
<dbReference type="EMBL" id="CP034563">
    <property type="protein sequence ID" value="AZQ65233.1"/>
    <property type="molecule type" value="Genomic_DNA"/>
</dbReference>
<dbReference type="AlphaFoldDB" id="A0A3S9PAM4"/>
<protein>
    <submittedName>
        <fullName evidence="2">DUF4291 domain-containing protein</fullName>
    </submittedName>
</protein>
<dbReference type="OrthoDB" id="65842at2"/>
<dbReference type="InterPro" id="IPR025633">
    <property type="entry name" value="DUF4291"/>
</dbReference>
<proteinExistence type="predicted"/>
<dbReference type="RefSeq" id="WP_126619754.1">
    <property type="nucleotide sequence ID" value="NZ_CP034563.1"/>
</dbReference>